<evidence type="ECO:0000313" key="2">
    <source>
        <dbReference type="Proteomes" id="UP001497382"/>
    </source>
</evidence>
<proteinExistence type="predicted"/>
<gene>
    <name evidence="1" type="ORF">LARSCL_LOCUS22134</name>
</gene>
<name>A0AAV2BY56_9ARAC</name>
<evidence type="ECO:0000313" key="1">
    <source>
        <dbReference type="EMBL" id="CAL1300812.1"/>
    </source>
</evidence>
<dbReference type="EMBL" id="CAXIEN010000581">
    <property type="protein sequence ID" value="CAL1300812.1"/>
    <property type="molecule type" value="Genomic_DNA"/>
</dbReference>
<accession>A0AAV2BY56</accession>
<protein>
    <submittedName>
        <fullName evidence="1">Uncharacterized protein</fullName>
    </submittedName>
</protein>
<comment type="caution">
    <text evidence="1">The sequence shown here is derived from an EMBL/GenBank/DDBJ whole genome shotgun (WGS) entry which is preliminary data.</text>
</comment>
<dbReference type="AlphaFoldDB" id="A0AAV2BY56"/>
<dbReference type="Proteomes" id="UP001497382">
    <property type="component" value="Unassembled WGS sequence"/>
</dbReference>
<sequence>MRESRFRWYRIQFVSRKIAIFLFAMIIGAMSQAYNYGYTSYQPGARVSHYASSGAAVPVVSAPGYAYNYAYGAYPYRAW</sequence>
<reference evidence="1 2" key="1">
    <citation type="submission" date="2024-04" db="EMBL/GenBank/DDBJ databases">
        <authorList>
            <person name="Rising A."/>
            <person name="Reimegard J."/>
            <person name="Sonavane S."/>
            <person name="Akerstrom W."/>
            <person name="Nylinder S."/>
            <person name="Hedman E."/>
            <person name="Kallberg Y."/>
        </authorList>
    </citation>
    <scope>NUCLEOTIDE SEQUENCE [LARGE SCALE GENOMIC DNA]</scope>
</reference>
<organism evidence="1 2">
    <name type="scientific">Larinioides sclopetarius</name>
    <dbReference type="NCBI Taxonomy" id="280406"/>
    <lineage>
        <taxon>Eukaryota</taxon>
        <taxon>Metazoa</taxon>
        <taxon>Ecdysozoa</taxon>
        <taxon>Arthropoda</taxon>
        <taxon>Chelicerata</taxon>
        <taxon>Arachnida</taxon>
        <taxon>Araneae</taxon>
        <taxon>Araneomorphae</taxon>
        <taxon>Entelegynae</taxon>
        <taxon>Araneoidea</taxon>
        <taxon>Araneidae</taxon>
        <taxon>Larinioides</taxon>
    </lineage>
</organism>
<keyword evidence="2" id="KW-1185">Reference proteome</keyword>